<keyword evidence="2" id="KW-0560">Oxidoreductase</keyword>
<sequence length="41" mass="4416">MTSVKGNDMADDDIASGKSEGFAGEVQRRDFLGSPLFLCHL</sequence>
<comment type="caution">
    <text evidence="2">The sequence shown here is derived from an EMBL/GenBank/DDBJ whole genome shotgun (WGS) entry which is preliminary data.</text>
</comment>
<evidence type="ECO:0000256" key="1">
    <source>
        <dbReference type="SAM" id="MobiDB-lite"/>
    </source>
</evidence>
<dbReference type="AlphaFoldDB" id="A0A0F3NIS7"/>
<name>A0A0F3NIS7_ANAPH</name>
<accession>A0A0F3NIS7</accession>
<dbReference type="EC" id="1.10.2.2" evidence="2"/>
<dbReference type="PATRIC" id="fig|1359153.3.peg.1619"/>
<dbReference type="Proteomes" id="UP000033385">
    <property type="component" value="Unassembled WGS sequence"/>
</dbReference>
<proteinExistence type="predicted"/>
<dbReference type="EMBL" id="LANW01000001">
    <property type="protein sequence ID" value="KJV67607.1"/>
    <property type="molecule type" value="Genomic_DNA"/>
</dbReference>
<evidence type="ECO:0000313" key="3">
    <source>
        <dbReference type="Proteomes" id="UP000033385"/>
    </source>
</evidence>
<reference evidence="2 3" key="1">
    <citation type="submission" date="2015-01" db="EMBL/GenBank/DDBJ databases">
        <title>Genome Sequencing of Rickettsiales.</title>
        <authorList>
            <person name="Daugherty S.C."/>
            <person name="Su Q."/>
            <person name="Abolude K."/>
            <person name="Beier-Sexton M."/>
            <person name="Carlyon J.A."/>
            <person name="Carter R."/>
            <person name="Day N.P."/>
            <person name="Dumler S.J."/>
            <person name="Dyachenko V."/>
            <person name="Godinez A."/>
            <person name="Kurtti T.J."/>
            <person name="Lichay M."/>
            <person name="Mullins K.E."/>
            <person name="Ott S."/>
            <person name="Pappas-Brown V."/>
            <person name="Paris D.H."/>
            <person name="Patel P."/>
            <person name="Richards A.L."/>
            <person name="Sadzewicz L."/>
            <person name="Sears K."/>
            <person name="Seidman D."/>
            <person name="Sengamalay N."/>
            <person name="Stenos J."/>
            <person name="Tallon L.J."/>
            <person name="Vincent G."/>
            <person name="Fraser C.M."/>
            <person name="Munderloh U."/>
            <person name="Dunning-Hotopp J.C."/>
        </authorList>
    </citation>
    <scope>NUCLEOTIDE SEQUENCE [LARGE SCALE GENOMIC DNA]</scope>
    <source>
        <strain evidence="2 3">ApNP</strain>
    </source>
</reference>
<evidence type="ECO:0000313" key="2">
    <source>
        <dbReference type="EMBL" id="KJV67607.1"/>
    </source>
</evidence>
<protein>
    <submittedName>
        <fullName evidence="2">Ubiquinol-cytochrome c reductase, iron-sulfur subunit domain protein</fullName>
        <ecNumber evidence="2">1.10.2.2</ecNumber>
    </submittedName>
</protein>
<feature type="region of interest" description="Disordered" evidence="1">
    <location>
        <begin position="1"/>
        <end position="21"/>
    </location>
</feature>
<dbReference type="GO" id="GO:0016491">
    <property type="term" value="F:oxidoreductase activity"/>
    <property type="evidence" value="ECO:0007669"/>
    <property type="project" value="UniProtKB-KW"/>
</dbReference>
<organism evidence="2 3">
    <name type="scientific">Anaplasma phagocytophilum str. ApNP</name>
    <dbReference type="NCBI Taxonomy" id="1359153"/>
    <lineage>
        <taxon>Bacteria</taxon>
        <taxon>Pseudomonadati</taxon>
        <taxon>Pseudomonadota</taxon>
        <taxon>Alphaproteobacteria</taxon>
        <taxon>Rickettsiales</taxon>
        <taxon>Anaplasmataceae</taxon>
        <taxon>Anaplasma</taxon>
        <taxon>phagocytophilum group</taxon>
    </lineage>
</organism>
<gene>
    <name evidence="2" type="ORF">APHNP_1585</name>
</gene>